<proteinExistence type="predicted"/>
<dbReference type="InterPro" id="IPR011990">
    <property type="entry name" value="TPR-like_helical_dom_sf"/>
</dbReference>
<comment type="caution">
    <text evidence="2">The sequence shown here is derived from an EMBL/GenBank/DDBJ whole genome shotgun (WGS) entry which is preliminary data.</text>
</comment>
<dbReference type="SUPFAM" id="SSF81901">
    <property type="entry name" value="HCP-like"/>
    <property type="match status" value="1"/>
</dbReference>
<dbReference type="EMBL" id="JARJCW010000070">
    <property type="protein sequence ID" value="KAJ7198950.1"/>
    <property type="molecule type" value="Genomic_DNA"/>
</dbReference>
<organism evidence="2 3">
    <name type="scientific">Mycena pura</name>
    <dbReference type="NCBI Taxonomy" id="153505"/>
    <lineage>
        <taxon>Eukaryota</taxon>
        <taxon>Fungi</taxon>
        <taxon>Dikarya</taxon>
        <taxon>Basidiomycota</taxon>
        <taxon>Agaricomycotina</taxon>
        <taxon>Agaricomycetes</taxon>
        <taxon>Agaricomycetidae</taxon>
        <taxon>Agaricales</taxon>
        <taxon>Marasmiineae</taxon>
        <taxon>Mycenaceae</taxon>
        <taxon>Mycena</taxon>
    </lineage>
</organism>
<sequence>TRYGRFGDLKDLDLGLQMMEESLKLVPTDNPDRLVHQGSLALASRHRFLRFGELKDLEMALHTAEEVLKLAPSDHPKRAGYLRALGQCYTDRYRRLGDLLDLEIALRMTQEAVDLTPADHVNRWGCLSALAQCFIYRYRRLKDVRNLETALHKLQEMVDLKPANLSNRAICLNSLAVCYMDKYQKWGHLEDLNAALQSQQEAVGLIPRDHPDCSEHLEHLTMCLTDRYRRLGDIQDLEEALQNGQEALRLTPDGHPARARCLQGLATSFAEKYKRSKDYKDLDLVHKYYTESFNTSVVNHPQSSWTAALIWALFSVDYQPSDAITAYKSAFNLLPEILWTGNDISARHDVARSLNIGLFTSSATKTCIELGDLTSAVEIIEQGLAITFQQILQLKTDVVDLPPEQVDMLRSLSLQLYNGTSDCLVRCNVRTQEGSVTASTRLSGQKKGCTSRTVTECFSDLLNWLWKYIVHPVYQVLALHGIYNGRLWWLASGAFTGLVMSTGPGPGLPLHASPPTDQFIHSYTATLGSLLEGRRKKWSATPKVGIVGVSHTGPGHKHYLKGVVQEVQNICSVVGTSSLSCLEGKYATPDAVKQQLQNCSWVHLACHGVQDLVKPGESHLMLYKGILELNTILQMPLPNAEFVFLAACQTAMGDAELVNESFHLGGGFIASGFCSAVGTLWSMNDQDGPLIAQMFYAHLFRNRPQPQVSETAEALQVAVNSLKARNAPFERWVPFIHMGI</sequence>
<dbReference type="Pfam" id="PF12770">
    <property type="entry name" value="CHAT"/>
    <property type="match status" value="1"/>
</dbReference>
<dbReference type="Proteomes" id="UP001219525">
    <property type="component" value="Unassembled WGS sequence"/>
</dbReference>
<dbReference type="Gene3D" id="1.25.40.10">
    <property type="entry name" value="Tetratricopeptide repeat domain"/>
    <property type="match status" value="2"/>
</dbReference>
<dbReference type="PANTHER" id="PTHR19959">
    <property type="entry name" value="KINESIN LIGHT CHAIN"/>
    <property type="match status" value="1"/>
</dbReference>
<dbReference type="AlphaFoldDB" id="A0AAD6UZG3"/>
<dbReference type="InterPro" id="IPR024983">
    <property type="entry name" value="CHAT_dom"/>
</dbReference>
<evidence type="ECO:0000313" key="2">
    <source>
        <dbReference type="EMBL" id="KAJ7198950.1"/>
    </source>
</evidence>
<evidence type="ECO:0000313" key="3">
    <source>
        <dbReference type="Proteomes" id="UP001219525"/>
    </source>
</evidence>
<reference evidence="2" key="1">
    <citation type="submission" date="2023-03" db="EMBL/GenBank/DDBJ databases">
        <title>Massive genome expansion in bonnet fungi (Mycena s.s.) driven by repeated elements and novel gene families across ecological guilds.</title>
        <authorList>
            <consortium name="Lawrence Berkeley National Laboratory"/>
            <person name="Harder C.B."/>
            <person name="Miyauchi S."/>
            <person name="Viragh M."/>
            <person name="Kuo A."/>
            <person name="Thoen E."/>
            <person name="Andreopoulos B."/>
            <person name="Lu D."/>
            <person name="Skrede I."/>
            <person name="Drula E."/>
            <person name="Henrissat B."/>
            <person name="Morin E."/>
            <person name="Kohler A."/>
            <person name="Barry K."/>
            <person name="LaButti K."/>
            <person name="Morin E."/>
            <person name="Salamov A."/>
            <person name="Lipzen A."/>
            <person name="Mereny Z."/>
            <person name="Hegedus B."/>
            <person name="Baldrian P."/>
            <person name="Stursova M."/>
            <person name="Weitz H."/>
            <person name="Taylor A."/>
            <person name="Grigoriev I.V."/>
            <person name="Nagy L.G."/>
            <person name="Martin F."/>
            <person name="Kauserud H."/>
        </authorList>
    </citation>
    <scope>NUCLEOTIDE SEQUENCE</scope>
    <source>
        <strain evidence="2">9144</strain>
    </source>
</reference>
<evidence type="ECO:0000259" key="1">
    <source>
        <dbReference type="Pfam" id="PF12770"/>
    </source>
</evidence>
<feature type="non-terminal residue" evidence="2">
    <location>
        <position position="740"/>
    </location>
</feature>
<name>A0AAD6UZG3_9AGAR</name>
<dbReference type="PANTHER" id="PTHR19959:SF119">
    <property type="entry name" value="FUNGAL LIPASE-LIKE DOMAIN-CONTAINING PROTEIN"/>
    <property type="match status" value="1"/>
</dbReference>
<keyword evidence="3" id="KW-1185">Reference proteome</keyword>
<accession>A0AAD6UZG3</accession>
<protein>
    <submittedName>
        <fullName evidence="2">CHAT domain-containing protein</fullName>
    </submittedName>
</protein>
<gene>
    <name evidence="2" type="ORF">GGX14DRAFT_373482</name>
</gene>
<feature type="domain" description="CHAT" evidence="1">
    <location>
        <begin position="461"/>
        <end position="739"/>
    </location>
</feature>